<proteinExistence type="inferred from homology"/>
<dbReference type="PROSITE" id="PS50928">
    <property type="entry name" value="ABC_TM1"/>
    <property type="match status" value="1"/>
</dbReference>
<comment type="caution">
    <text evidence="9">The sequence shown here is derived from an EMBL/GenBank/DDBJ whole genome shotgun (WGS) entry which is preliminary data.</text>
</comment>
<dbReference type="RefSeq" id="WP_378100329.1">
    <property type="nucleotide sequence ID" value="NZ_JBHSEP010000020.1"/>
</dbReference>
<dbReference type="PANTHER" id="PTHR43005">
    <property type="entry name" value="BLR7065 PROTEIN"/>
    <property type="match status" value="1"/>
</dbReference>
<feature type="domain" description="ABC transmembrane type-1" evidence="8">
    <location>
        <begin position="83"/>
        <end position="297"/>
    </location>
</feature>
<feature type="transmembrane region" description="Helical" evidence="7">
    <location>
        <begin position="276"/>
        <end position="300"/>
    </location>
</feature>
<comment type="similarity">
    <text evidence="7">Belongs to the binding-protein-dependent transport system permease family.</text>
</comment>
<dbReference type="CDD" id="cd06261">
    <property type="entry name" value="TM_PBP2"/>
    <property type="match status" value="1"/>
</dbReference>
<feature type="transmembrane region" description="Helical" evidence="7">
    <location>
        <begin position="217"/>
        <end position="241"/>
    </location>
</feature>
<sequence length="309" mass="34402">MNGRLSFLSGRRLISSRNSSRWFIALSLLPALLLVLLFTYYPFSRGIVMAFQNYQLFDLTNVRFIGFDNFKGIFSDPKFVGALSNSASWVFLSLISQFTIGLTIALMLNKRFRGRGLFQGFVFYPWALSGFLIGLIWKWLFNSQIGVINDLLLRAGLIDERIGFLSDPQWAMFSVIVANVWYGIAFFAIMLLAALQSVPSELYEAGSMDGAGGVRKLFNITLPYIMPTVLTTTLLRAIWIFNDPSIIYGLTNGGPAGTTHILSSLMLDRIMYGGDYGAASAIGIVMIVLLLLYTIFYLTVTKAGKLGDF</sequence>
<feature type="transmembrane region" description="Helical" evidence="7">
    <location>
        <begin position="121"/>
        <end position="141"/>
    </location>
</feature>
<dbReference type="Proteomes" id="UP001596028">
    <property type="component" value="Unassembled WGS sequence"/>
</dbReference>
<gene>
    <name evidence="9" type="ORF">ACFO3S_21620</name>
</gene>
<keyword evidence="4 7" id="KW-0812">Transmembrane</keyword>
<protein>
    <submittedName>
        <fullName evidence="9">Carbohydrate ABC transporter permease</fullName>
    </submittedName>
</protein>
<evidence type="ECO:0000259" key="8">
    <source>
        <dbReference type="PROSITE" id="PS50928"/>
    </source>
</evidence>
<keyword evidence="3" id="KW-1003">Cell membrane</keyword>
<dbReference type="InterPro" id="IPR000515">
    <property type="entry name" value="MetI-like"/>
</dbReference>
<keyword evidence="6 7" id="KW-0472">Membrane</keyword>
<dbReference type="InterPro" id="IPR035906">
    <property type="entry name" value="MetI-like_sf"/>
</dbReference>
<evidence type="ECO:0000313" key="9">
    <source>
        <dbReference type="EMBL" id="MFC4600858.1"/>
    </source>
</evidence>
<dbReference type="Gene3D" id="1.10.3720.10">
    <property type="entry name" value="MetI-like"/>
    <property type="match status" value="1"/>
</dbReference>
<evidence type="ECO:0000256" key="2">
    <source>
        <dbReference type="ARBA" id="ARBA00022448"/>
    </source>
</evidence>
<keyword evidence="2 7" id="KW-0813">Transport</keyword>
<feature type="transmembrane region" description="Helical" evidence="7">
    <location>
        <begin position="170"/>
        <end position="196"/>
    </location>
</feature>
<keyword evidence="10" id="KW-1185">Reference proteome</keyword>
<evidence type="ECO:0000313" key="10">
    <source>
        <dbReference type="Proteomes" id="UP001596028"/>
    </source>
</evidence>
<feature type="transmembrane region" description="Helical" evidence="7">
    <location>
        <begin position="87"/>
        <end position="109"/>
    </location>
</feature>
<evidence type="ECO:0000256" key="3">
    <source>
        <dbReference type="ARBA" id="ARBA00022475"/>
    </source>
</evidence>
<dbReference type="SUPFAM" id="SSF161098">
    <property type="entry name" value="MetI-like"/>
    <property type="match status" value="1"/>
</dbReference>
<evidence type="ECO:0000256" key="6">
    <source>
        <dbReference type="ARBA" id="ARBA00023136"/>
    </source>
</evidence>
<dbReference type="Pfam" id="PF00528">
    <property type="entry name" value="BPD_transp_1"/>
    <property type="match status" value="1"/>
</dbReference>
<dbReference type="PANTHER" id="PTHR43005:SF2">
    <property type="entry name" value="INTEGRAL MEMBRANE SUGAR TRANSPORT PROTEIN"/>
    <property type="match status" value="1"/>
</dbReference>
<comment type="subcellular location">
    <subcellularLocation>
        <location evidence="1 7">Cell membrane</location>
        <topology evidence="1 7">Multi-pass membrane protein</topology>
    </subcellularLocation>
</comment>
<evidence type="ECO:0000256" key="4">
    <source>
        <dbReference type="ARBA" id="ARBA00022692"/>
    </source>
</evidence>
<keyword evidence="5 7" id="KW-1133">Transmembrane helix</keyword>
<name>A0ABV9FFX5_9BACL</name>
<organism evidence="9 10">
    <name type="scientific">Cohnella hongkongensis</name>
    <dbReference type="NCBI Taxonomy" id="178337"/>
    <lineage>
        <taxon>Bacteria</taxon>
        <taxon>Bacillati</taxon>
        <taxon>Bacillota</taxon>
        <taxon>Bacilli</taxon>
        <taxon>Bacillales</taxon>
        <taxon>Paenibacillaceae</taxon>
        <taxon>Cohnella</taxon>
    </lineage>
</organism>
<evidence type="ECO:0000256" key="5">
    <source>
        <dbReference type="ARBA" id="ARBA00022989"/>
    </source>
</evidence>
<evidence type="ECO:0000256" key="7">
    <source>
        <dbReference type="RuleBase" id="RU363032"/>
    </source>
</evidence>
<feature type="transmembrane region" description="Helical" evidence="7">
    <location>
        <begin position="21"/>
        <end position="43"/>
    </location>
</feature>
<dbReference type="EMBL" id="JBHSEP010000020">
    <property type="protein sequence ID" value="MFC4600858.1"/>
    <property type="molecule type" value="Genomic_DNA"/>
</dbReference>
<accession>A0ABV9FFX5</accession>
<evidence type="ECO:0000256" key="1">
    <source>
        <dbReference type="ARBA" id="ARBA00004651"/>
    </source>
</evidence>
<reference evidence="10" key="1">
    <citation type="journal article" date="2019" name="Int. J. Syst. Evol. Microbiol.">
        <title>The Global Catalogue of Microorganisms (GCM) 10K type strain sequencing project: providing services to taxonomists for standard genome sequencing and annotation.</title>
        <authorList>
            <consortium name="The Broad Institute Genomics Platform"/>
            <consortium name="The Broad Institute Genome Sequencing Center for Infectious Disease"/>
            <person name="Wu L."/>
            <person name="Ma J."/>
        </authorList>
    </citation>
    <scope>NUCLEOTIDE SEQUENCE [LARGE SCALE GENOMIC DNA]</scope>
    <source>
        <strain evidence="10">CCUG 49571</strain>
    </source>
</reference>